<keyword evidence="2" id="KW-1185">Reference proteome</keyword>
<evidence type="ECO:0000313" key="2">
    <source>
        <dbReference type="Proteomes" id="UP000183223"/>
    </source>
</evidence>
<protein>
    <recommendedName>
        <fullName evidence="3">DUF1482 family protein</fullName>
    </recommendedName>
</protein>
<dbReference type="Proteomes" id="UP000183223">
    <property type="component" value="Unassembled WGS sequence"/>
</dbReference>
<proteinExistence type="predicted"/>
<evidence type="ECO:0000313" key="1">
    <source>
        <dbReference type="EMBL" id="SCZ55644.1"/>
    </source>
</evidence>
<name>A0A1G5Q1B3_PHOLU</name>
<dbReference type="AlphaFoldDB" id="A0A1G5Q1B3"/>
<accession>A0A1G5Q1B3</accession>
<evidence type="ECO:0008006" key="3">
    <source>
        <dbReference type="Google" id="ProtNLM"/>
    </source>
</evidence>
<gene>
    <name evidence="1" type="ORF">SAMN02982990_00785</name>
</gene>
<organism evidence="1 2">
    <name type="scientific">Photorhabdus luminescens</name>
    <name type="common">Xenorhabdus luminescens</name>
    <dbReference type="NCBI Taxonomy" id="29488"/>
    <lineage>
        <taxon>Bacteria</taxon>
        <taxon>Pseudomonadati</taxon>
        <taxon>Pseudomonadota</taxon>
        <taxon>Gammaproteobacteria</taxon>
        <taxon>Enterobacterales</taxon>
        <taxon>Morganellaceae</taxon>
        <taxon>Photorhabdus</taxon>
    </lineage>
</organism>
<sequence>MIYGLFLLVCSSTNCQYIPYSHTYPDEKNCIADMEMQSPGIFECYPLEP</sequence>
<dbReference type="EMBL" id="FMWJ01000002">
    <property type="protein sequence ID" value="SCZ55644.1"/>
    <property type="molecule type" value="Genomic_DNA"/>
</dbReference>
<reference evidence="2" key="1">
    <citation type="submission" date="2016-10" db="EMBL/GenBank/DDBJ databases">
        <authorList>
            <person name="Varghese N."/>
            <person name="Submissions S."/>
        </authorList>
    </citation>
    <scope>NUCLEOTIDE SEQUENCE [LARGE SCALE GENOMIC DNA]</scope>
    <source>
        <strain evidence="2">ATCC 29999</strain>
    </source>
</reference>